<feature type="signal peptide" evidence="2">
    <location>
        <begin position="1"/>
        <end position="23"/>
    </location>
</feature>
<proteinExistence type="predicted"/>
<dbReference type="KEGG" id="tdu:QJT80_08305"/>
<dbReference type="AlphaFoldDB" id="A0AA95H1K7"/>
<reference evidence="3" key="1">
    <citation type="journal article" date="2023" name="Int. J. Mol. Sci.">
        <title>Metagenomics Revealed a New Genus 'Candidatus Thiocaldithrix dubininis' gen. nov., sp. nov. and a New Species 'Candidatus Thiothrix putei' sp. nov. in the Family Thiotrichaceae, Some Members of Which Have Traits of Both Na+- and H+-Motive Energetics.</title>
        <authorList>
            <person name="Ravin N.V."/>
            <person name="Muntyan M.S."/>
            <person name="Smolyakov D.D."/>
            <person name="Rudenko T.S."/>
            <person name="Beletsky A.V."/>
            <person name="Mardanov A.V."/>
            <person name="Grabovich M.Y."/>
        </authorList>
    </citation>
    <scope>NUCLEOTIDE SEQUENCE</scope>
    <source>
        <strain evidence="3">GKL-01</strain>
    </source>
</reference>
<feature type="compositionally biased region" description="Polar residues" evidence="1">
    <location>
        <begin position="175"/>
        <end position="187"/>
    </location>
</feature>
<dbReference type="EMBL" id="CP124755">
    <property type="protein sequence ID" value="WGZ89511.1"/>
    <property type="molecule type" value="Genomic_DNA"/>
</dbReference>
<organism evidence="3">
    <name type="scientific">Candidatus Thiocaldithrix dubininis</name>
    <dbReference type="NCBI Taxonomy" id="3080823"/>
    <lineage>
        <taxon>Bacteria</taxon>
        <taxon>Pseudomonadati</taxon>
        <taxon>Pseudomonadota</taxon>
        <taxon>Gammaproteobacteria</taxon>
        <taxon>Thiotrichales</taxon>
        <taxon>Thiotrichaceae</taxon>
        <taxon>Candidatus Thiocaldithrix</taxon>
    </lineage>
</organism>
<accession>A0AA95H1K7</accession>
<name>A0AA95H1K7_9GAMM</name>
<evidence type="ECO:0000313" key="3">
    <source>
        <dbReference type="EMBL" id="WGZ89511.1"/>
    </source>
</evidence>
<dbReference type="Proteomes" id="UP001300672">
    <property type="component" value="Chromosome"/>
</dbReference>
<evidence type="ECO:0000256" key="2">
    <source>
        <dbReference type="SAM" id="SignalP"/>
    </source>
</evidence>
<keyword evidence="2" id="KW-0732">Signal</keyword>
<protein>
    <submittedName>
        <fullName evidence="3">Uncharacterized protein</fullName>
    </submittedName>
</protein>
<feature type="chain" id="PRO_5041634789" evidence="2">
    <location>
        <begin position="24"/>
        <end position="193"/>
    </location>
</feature>
<feature type="region of interest" description="Disordered" evidence="1">
    <location>
        <begin position="161"/>
        <end position="193"/>
    </location>
</feature>
<gene>
    <name evidence="3" type="ORF">QJT80_08305</name>
</gene>
<reference evidence="3" key="2">
    <citation type="submission" date="2023-04" db="EMBL/GenBank/DDBJ databases">
        <authorList>
            <person name="Beletskiy A.V."/>
            <person name="Mardanov A.V."/>
            <person name="Ravin N.V."/>
        </authorList>
    </citation>
    <scope>NUCLEOTIDE SEQUENCE</scope>
    <source>
        <strain evidence="3">GKL-01</strain>
    </source>
</reference>
<sequence>MMLTKKLAPLAFTAFFASSFSWADISTLAPNSPTPNSPTMQSWSQSQAMKVYSLPNGRYHAEINVQDAQNNNKKFSFEGSKDEIKQQMQAAKGLDDAQKTALLNALDGQMNFSFGNMPGFKMQPFAGFNGKDPFDDSFFKQNPFDDKFFQEFMQNMPRFNISPPLSINPAPPLQTPNIPQTTPSKPNNEAVYL</sequence>
<evidence type="ECO:0000256" key="1">
    <source>
        <dbReference type="SAM" id="MobiDB-lite"/>
    </source>
</evidence>